<evidence type="ECO:0000259" key="9">
    <source>
        <dbReference type="PROSITE" id="PS50979"/>
    </source>
</evidence>
<dbReference type="InterPro" id="IPR011053">
    <property type="entry name" value="Single_hybrid_motif"/>
</dbReference>
<dbReference type="InterPro" id="IPR005479">
    <property type="entry name" value="CPAse_ATP-bd"/>
</dbReference>
<reference evidence="10 11" key="1">
    <citation type="submission" date="2016-07" db="EMBL/GenBank/DDBJ databases">
        <title>Pervasive Adenine N6-methylation of Active Genes in Fungi.</title>
        <authorList>
            <consortium name="DOE Joint Genome Institute"/>
            <person name="Mondo S.J."/>
            <person name="Dannebaum R.O."/>
            <person name="Kuo R.C."/>
            <person name="Labutti K."/>
            <person name="Haridas S."/>
            <person name="Kuo A."/>
            <person name="Salamov A."/>
            <person name="Ahrendt S.R."/>
            <person name="Lipzen A."/>
            <person name="Sullivan W."/>
            <person name="Andreopoulos W.B."/>
            <person name="Clum A."/>
            <person name="Lindquist E."/>
            <person name="Daum C."/>
            <person name="Ramamoorthy G.K."/>
            <person name="Gryganskyi A."/>
            <person name="Culley D."/>
            <person name="Magnuson J.K."/>
            <person name="James T.Y."/>
            <person name="O'Malley M.A."/>
            <person name="Stajich J.E."/>
            <person name="Spatafora J.W."/>
            <person name="Visel A."/>
            <person name="Grigoriev I.V."/>
        </authorList>
    </citation>
    <scope>NUCLEOTIDE SEQUENCE [LARGE SCALE GENOMIC DNA]</scope>
    <source>
        <strain evidence="10 11">12-1054</strain>
    </source>
</reference>
<evidence type="ECO:0000256" key="3">
    <source>
        <dbReference type="ARBA" id="ARBA00022741"/>
    </source>
</evidence>
<dbReference type="SMART" id="SM00878">
    <property type="entry name" value="Biotin_carb_C"/>
    <property type="match status" value="1"/>
</dbReference>
<dbReference type="InterPro" id="IPR011764">
    <property type="entry name" value="Biotin_carboxylation_dom"/>
</dbReference>
<dbReference type="SUPFAM" id="SSF51246">
    <property type="entry name" value="Rudiment single hybrid motif"/>
    <property type="match status" value="1"/>
</dbReference>
<dbReference type="PROSITE" id="PS00867">
    <property type="entry name" value="CPSASE_2"/>
    <property type="match status" value="1"/>
</dbReference>
<dbReference type="Pfam" id="PF02785">
    <property type="entry name" value="Biotin_carb_C"/>
    <property type="match status" value="1"/>
</dbReference>
<dbReference type="SUPFAM" id="SSF56059">
    <property type="entry name" value="Glutathione synthetase ATP-binding domain-like"/>
    <property type="match status" value="1"/>
</dbReference>
<gene>
    <name evidence="10" type="ORF">BCR37DRAFT_380072</name>
</gene>
<dbReference type="InterPro" id="IPR000089">
    <property type="entry name" value="Biotin_lipoyl"/>
</dbReference>
<dbReference type="Pfam" id="PF02786">
    <property type="entry name" value="CPSase_L_D2"/>
    <property type="match status" value="1"/>
</dbReference>
<feature type="domain" description="Lipoyl-binding" evidence="7">
    <location>
        <begin position="642"/>
        <end position="717"/>
    </location>
</feature>
<dbReference type="PANTHER" id="PTHR18866">
    <property type="entry name" value="CARBOXYLASE:PYRUVATE/ACETYL-COA/PROPIONYL-COA CARBOXYLASE"/>
    <property type="match status" value="1"/>
</dbReference>
<evidence type="ECO:0000313" key="11">
    <source>
        <dbReference type="Proteomes" id="UP000193685"/>
    </source>
</evidence>
<keyword evidence="5" id="KW-0092">Biotin</keyword>
<dbReference type="InterPro" id="IPR016185">
    <property type="entry name" value="PreATP-grasp_dom_sf"/>
</dbReference>
<evidence type="ECO:0000256" key="5">
    <source>
        <dbReference type="ARBA" id="ARBA00023267"/>
    </source>
</evidence>
<dbReference type="STRING" id="56484.A0A1Y2FFF1"/>
<dbReference type="SUPFAM" id="SSF51230">
    <property type="entry name" value="Single hybrid motif"/>
    <property type="match status" value="1"/>
</dbReference>
<dbReference type="CDD" id="cd06850">
    <property type="entry name" value="biotinyl_domain"/>
    <property type="match status" value="1"/>
</dbReference>
<dbReference type="OMA" id="FDPMICK"/>
<keyword evidence="2" id="KW-0436">Ligase</keyword>
<evidence type="ECO:0000256" key="2">
    <source>
        <dbReference type="ARBA" id="ARBA00022598"/>
    </source>
</evidence>
<dbReference type="PROSITE" id="PS00866">
    <property type="entry name" value="CPSASE_1"/>
    <property type="match status" value="1"/>
</dbReference>
<dbReference type="GeneID" id="63786015"/>
<dbReference type="GO" id="GO:0005524">
    <property type="term" value="F:ATP binding"/>
    <property type="evidence" value="ECO:0007669"/>
    <property type="project" value="UniProtKB-UniRule"/>
</dbReference>
<evidence type="ECO:0000313" key="10">
    <source>
        <dbReference type="EMBL" id="ORY82134.1"/>
    </source>
</evidence>
<evidence type="ECO:0000256" key="6">
    <source>
        <dbReference type="PROSITE-ProRule" id="PRU00409"/>
    </source>
</evidence>
<dbReference type="RefSeq" id="XP_040725268.1">
    <property type="nucleotide sequence ID" value="XM_040869416.1"/>
</dbReference>
<name>A0A1Y2FFF1_PROLT</name>
<dbReference type="OrthoDB" id="196847at2759"/>
<keyword evidence="4 6" id="KW-0067">ATP-binding</keyword>
<dbReference type="AlphaFoldDB" id="A0A1Y2FFF1"/>
<comment type="cofactor">
    <cofactor evidence="1">
        <name>biotin</name>
        <dbReference type="ChEBI" id="CHEBI:57586"/>
    </cofactor>
</comment>
<proteinExistence type="predicted"/>
<dbReference type="PROSITE" id="PS50975">
    <property type="entry name" value="ATP_GRASP"/>
    <property type="match status" value="1"/>
</dbReference>
<feature type="domain" description="Biotin carboxylation" evidence="9">
    <location>
        <begin position="18"/>
        <end position="465"/>
    </location>
</feature>
<protein>
    <submittedName>
        <fullName evidence="10">Carbamoyl-phosphate synthase L chain, ATP binding domain-domain-containing protein</fullName>
    </submittedName>
</protein>
<dbReference type="InterPro" id="IPR005481">
    <property type="entry name" value="BC-like_N"/>
</dbReference>
<keyword evidence="11" id="KW-1185">Reference proteome</keyword>
<dbReference type="Pfam" id="PF00289">
    <property type="entry name" value="Biotin_carb_N"/>
    <property type="match status" value="1"/>
</dbReference>
<accession>A0A1Y2FFF1</accession>
<evidence type="ECO:0000259" key="7">
    <source>
        <dbReference type="PROSITE" id="PS50968"/>
    </source>
</evidence>
<dbReference type="GO" id="GO:0046872">
    <property type="term" value="F:metal ion binding"/>
    <property type="evidence" value="ECO:0007669"/>
    <property type="project" value="InterPro"/>
</dbReference>
<comment type="caution">
    <text evidence="10">The sequence shown here is derived from an EMBL/GenBank/DDBJ whole genome shotgun (WGS) entry which is preliminary data.</text>
</comment>
<dbReference type="PROSITE" id="PS50968">
    <property type="entry name" value="BIOTINYL_LIPOYL"/>
    <property type="match status" value="1"/>
</dbReference>
<dbReference type="PROSITE" id="PS50979">
    <property type="entry name" value="BC"/>
    <property type="match status" value="1"/>
</dbReference>
<dbReference type="Pfam" id="PF00364">
    <property type="entry name" value="Biotin_lipoyl"/>
    <property type="match status" value="1"/>
</dbReference>
<dbReference type="FunFam" id="3.30.1490.20:FF:000003">
    <property type="entry name" value="acetyl-CoA carboxylase isoform X1"/>
    <property type="match status" value="1"/>
</dbReference>
<dbReference type="GO" id="GO:0016874">
    <property type="term" value="F:ligase activity"/>
    <property type="evidence" value="ECO:0007669"/>
    <property type="project" value="UniProtKB-KW"/>
</dbReference>
<evidence type="ECO:0000256" key="1">
    <source>
        <dbReference type="ARBA" id="ARBA00001953"/>
    </source>
</evidence>
<dbReference type="Gene3D" id="2.40.50.100">
    <property type="match status" value="1"/>
</dbReference>
<dbReference type="PANTHER" id="PTHR18866:SF127">
    <property type="match status" value="1"/>
</dbReference>
<dbReference type="SUPFAM" id="SSF52440">
    <property type="entry name" value="PreATP-grasp domain"/>
    <property type="match status" value="1"/>
</dbReference>
<dbReference type="EMBL" id="MCFI01000010">
    <property type="protein sequence ID" value="ORY82134.1"/>
    <property type="molecule type" value="Genomic_DNA"/>
</dbReference>
<dbReference type="InterPro" id="IPR011761">
    <property type="entry name" value="ATP-grasp"/>
</dbReference>
<feature type="domain" description="ATP-grasp" evidence="8">
    <location>
        <begin position="141"/>
        <end position="338"/>
    </location>
</feature>
<organism evidence="10 11">
    <name type="scientific">Protomyces lactucae-debilis</name>
    <dbReference type="NCBI Taxonomy" id="2754530"/>
    <lineage>
        <taxon>Eukaryota</taxon>
        <taxon>Fungi</taxon>
        <taxon>Dikarya</taxon>
        <taxon>Ascomycota</taxon>
        <taxon>Taphrinomycotina</taxon>
        <taxon>Taphrinomycetes</taxon>
        <taxon>Taphrinales</taxon>
        <taxon>Protomycetaceae</taxon>
        <taxon>Protomyces</taxon>
    </lineage>
</organism>
<dbReference type="Proteomes" id="UP000193685">
    <property type="component" value="Unassembled WGS sequence"/>
</dbReference>
<dbReference type="InterPro" id="IPR005482">
    <property type="entry name" value="Biotin_COase_C"/>
</dbReference>
<keyword evidence="3 6" id="KW-0547">Nucleotide-binding</keyword>
<dbReference type="InterPro" id="IPR050856">
    <property type="entry name" value="Biotin_carboxylase_complex"/>
</dbReference>
<evidence type="ECO:0000256" key="4">
    <source>
        <dbReference type="ARBA" id="ARBA00022840"/>
    </source>
</evidence>
<dbReference type="Gene3D" id="3.30.470.20">
    <property type="entry name" value="ATP-grasp fold, B domain"/>
    <property type="match status" value="1"/>
</dbReference>
<sequence>MVQAQQPKYVARPLESPSIGRIIIANRAEIASRVVRTCKLLSITSIAIYSKQDARSSYWREADESYYIGDLEKDGNAYINPRKLVEIALEMKADGVHPGYGYLSENAAFANMVEEAGLIWIGPKGETIDILGDKAACKQFLRERAGGRVPLIPGMVSRSQDPEMLRKEASGIGYPVLLKASAGGGGKGMRIVESDADFDSALSMAKSEAKRSFGSDDMLLEKYIAQGKHVEVQMFGDSHGNCRIFGDRECSVQRRHQKVIEEAPAIVSDALKNTMQTAAREIARATNYRGAGTVEFIVDVLDQKAYFLEVNTRIQVEHSITEEVYGIDLVALQIFVATGGALTDIPEMQLQGHAIEMRLYAEDPYENFLPQKGLVTLFRESKIPARYESSVQTGDAVTINFDPMICKVIVWAGDRRQCILKSGQVLGSTVCLGLQTNQAFMIKCMEQAAFRDSSYTTGFIAEHLAALTKRADERTGAIASSVLLRALRPAPREAARLTTNPPELIIGPTKGRYCISKPSSRTATRDNYSLQSWVVQDVEPDTSKALNVEGAKLVQAFYGSMKARHDEQTCHVLVSDLHHAPMQYDPSVRVVSARITLQNKATLYLATVRTTNGVTHVHLDGFGSFQRRSALVGFGELDSRASGVRGATGSGYAAPMPCKIVRIECKNGQAVKAGQGLLVIESMKTEVRILAREDGIATILVKEGDLIEEGIQLADVKKE</sequence>
<dbReference type="InterPro" id="IPR011054">
    <property type="entry name" value="Rudment_hybrid_motif"/>
</dbReference>
<evidence type="ECO:0000259" key="8">
    <source>
        <dbReference type="PROSITE" id="PS50975"/>
    </source>
</evidence>